<reference evidence="1 2" key="1">
    <citation type="submission" date="2023-07" db="EMBL/GenBank/DDBJ databases">
        <title>Sorghum-associated microbial communities from plants grown in Nebraska, USA.</title>
        <authorList>
            <person name="Schachtman D."/>
        </authorList>
    </citation>
    <scope>NUCLEOTIDE SEQUENCE [LARGE SCALE GENOMIC DNA]</scope>
    <source>
        <strain evidence="1 2">BE190</strain>
    </source>
</reference>
<evidence type="ECO:0000313" key="1">
    <source>
        <dbReference type="EMBL" id="MDR7088939.1"/>
    </source>
</evidence>
<gene>
    <name evidence="1" type="ORF">J2X05_000942</name>
</gene>
<organism evidence="1 2">
    <name type="scientific">Cellvibrio fibrivorans</name>
    <dbReference type="NCBI Taxonomy" id="126350"/>
    <lineage>
        <taxon>Bacteria</taxon>
        <taxon>Pseudomonadati</taxon>
        <taxon>Pseudomonadota</taxon>
        <taxon>Gammaproteobacteria</taxon>
        <taxon>Cellvibrionales</taxon>
        <taxon>Cellvibrionaceae</taxon>
        <taxon>Cellvibrio</taxon>
    </lineage>
</organism>
<evidence type="ECO:0000313" key="2">
    <source>
        <dbReference type="Proteomes" id="UP001253595"/>
    </source>
</evidence>
<protein>
    <recommendedName>
        <fullName evidence="3">Baseplate protein J-like domain-containing protein</fullName>
    </recommendedName>
</protein>
<dbReference type="EMBL" id="JAVDVX010000001">
    <property type="protein sequence ID" value="MDR7088939.1"/>
    <property type="molecule type" value="Genomic_DNA"/>
</dbReference>
<proteinExistence type="predicted"/>
<sequence>MSQTQATPGLVSQLHVRDGMSQQRRALPALEKNYFNVDEMSFEQLLTQMQDYARLVQLPGVEFLPGDIEQLLFARDEIVVMAQILALNIDSLETQFNLRLQQEIDNEEWALGETHNPASVVGLARLLDRWLNLLKHPQSSAGESLYGLIESVVLGLAKELYRVHGFMPDRVKQTQQFSEQFMTLITAGGQPDEIAAPIKTPVALNIHSLYASLLKAADMVQASARQLLPDSMHSKNHDPALALRIAFVTLYQKLQTRLNHFTLDFIDFYFTQVLQAKTRPIQPDHVYLVFQPGAKEREIHLPKGTEFFAGLDNNSRDIVYASIEDAIVNDAQVQQLYSLFFPRTTFNLKQNPSPRTSVTLADGCWLNALAIQPNADKKLRDKIIAQPFFGAGRQRTTSDGRASDAATSARLGFAIASNVLLLREGQRYICVDLAFEEVAREPWSKLQKILRHLPNIKDSIADDKAKFFAYFSKLFQLSLTTIDGWLDISEYKPAYCDTDNSVKSNCLRLGFYLPEGCPAITAYNSAVHGDSLTSSLPVLRFTLKENYLQYPYDILRRLVLREVRIQVDVKGCHDVLLHNNIGQLSPLAPFAPFGPLPDIGSYFIVGHEETRTKQLLDLDVDIEWNSLPTSAGGFNSWYRGYTLAKDNQQFVASVSVLVDGRWQPAANDSGRYQPLFDCGLKNGSPQVSAHKKLSAAAAIPFYKAQDQQQAKRPFSYSPLTRAGLFKFTLQGPLGAFGHREYPNLLADVLTHNARVKHPRFAKPIPNAPYTPEISSLRLNYSAVSTLTLADTGRDDDPFYKDQFFHLHPLGWEAISPLRHPRLYLLPQYPDNGTLYLGVAASDIQQLSLFFHLQDNSLPLDEELLVQAQSEYKQRALTPAALVSWSYLSDNQWRPLNPRYILGDSTEGFMTSGIVTLTMPEKMTTANTIMPGNLYWLKISANKALTHFSDIYSVYAQAVQASWVSGTHPASEQPMQLPPDTIKRTRQTIAGITGVSQITRSFGGVPAENQAHLRTRISERLRHKNRALTPLDYEMLILEKFPHIYKVKCFANLRSNHHNPICPGHLLIIPIPHHPTNNASDYKPCFDGHLMLAIKEFIQPLTPARVQVAVENPVYEEIQVRCAVQLKKGLHTGRHHNLLNQALCDYLSPWQAQGNAVHFGWSISEQEIKSFIHNLDYIEHVTDFSLLRIAPQGDGFFILDDTASSDTHHLQTLHPTYAWSTAVPLQHHYIQALDQPLQIRAQRTGVDELEVGSTFIIPE</sequence>
<dbReference type="Proteomes" id="UP001253595">
    <property type="component" value="Unassembled WGS sequence"/>
</dbReference>
<comment type="caution">
    <text evidence="1">The sequence shown here is derived from an EMBL/GenBank/DDBJ whole genome shotgun (WGS) entry which is preliminary data.</text>
</comment>
<keyword evidence="2" id="KW-1185">Reference proteome</keyword>
<name>A0ABU1UUS0_9GAMM</name>
<dbReference type="RefSeq" id="WP_310069254.1">
    <property type="nucleotide sequence ID" value="NZ_JAVDVX010000001.1"/>
</dbReference>
<evidence type="ECO:0008006" key="3">
    <source>
        <dbReference type="Google" id="ProtNLM"/>
    </source>
</evidence>
<accession>A0ABU1UUS0</accession>